<organism evidence="7">
    <name type="scientific">marine metagenome</name>
    <dbReference type="NCBI Taxonomy" id="408172"/>
    <lineage>
        <taxon>unclassified sequences</taxon>
        <taxon>metagenomes</taxon>
        <taxon>ecological metagenomes</taxon>
    </lineage>
</organism>
<dbReference type="InterPro" id="IPR000092">
    <property type="entry name" value="Polyprenyl_synt"/>
</dbReference>
<dbReference type="SFLD" id="SFLDG01017">
    <property type="entry name" value="Polyprenyl_Transferase_Like"/>
    <property type="match status" value="1"/>
</dbReference>
<gene>
    <name evidence="7" type="ORF">METZ01_LOCUS54516</name>
</gene>
<dbReference type="SFLD" id="SFLDS00005">
    <property type="entry name" value="Isoprenoid_Synthase_Type_I"/>
    <property type="match status" value="1"/>
</dbReference>
<dbReference type="GO" id="GO:0005737">
    <property type="term" value="C:cytoplasm"/>
    <property type="evidence" value="ECO:0007669"/>
    <property type="project" value="UniProtKB-ARBA"/>
</dbReference>
<dbReference type="EMBL" id="UINC01002927">
    <property type="protein sequence ID" value="SVA01662.1"/>
    <property type="molecule type" value="Genomic_DNA"/>
</dbReference>
<protein>
    <recommendedName>
        <fullName evidence="8">Geranyl transferase</fullName>
    </recommendedName>
</protein>
<keyword evidence="6" id="KW-0414">Isoprene biosynthesis</keyword>
<evidence type="ECO:0000256" key="3">
    <source>
        <dbReference type="ARBA" id="ARBA00022679"/>
    </source>
</evidence>
<proteinExistence type="inferred from homology"/>
<reference evidence="7" key="1">
    <citation type="submission" date="2018-05" db="EMBL/GenBank/DDBJ databases">
        <authorList>
            <person name="Lanie J.A."/>
            <person name="Ng W.-L."/>
            <person name="Kazmierczak K.M."/>
            <person name="Andrzejewski T.M."/>
            <person name="Davidsen T.M."/>
            <person name="Wayne K.J."/>
            <person name="Tettelin H."/>
            <person name="Glass J.I."/>
            <person name="Rusch D."/>
            <person name="Podicherti R."/>
            <person name="Tsui H.-C.T."/>
            <person name="Winkler M.E."/>
        </authorList>
    </citation>
    <scope>NUCLEOTIDE SEQUENCE</scope>
</reference>
<comment type="cofactor">
    <cofactor evidence="1">
        <name>Mg(2+)</name>
        <dbReference type="ChEBI" id="CHEBI:18420"/>
    </cofactor>
</comment>
<dbReference type="CDD" id="cd00685">
    <property type="entry name" value="Trans_IPPS_HT"/>
    <property type="match status" value="1"/>
</dbReference>
<dbReference type="GO" id="GO:0046872">
    <property type="term" value="F:metal ion binding"/>
    <property type="evidence" value="ECO:0007669"/>
    <property type="project" value="UniProtKB-KW"/>
</dbReference>
<evidence type="ECO:0000256" key="6">
    <source>
        <dbReference type="ARBA" id="ARBA00023229"/>
    </source>
</evidence>
<evidence type="ECO:0000256" key="1">
    <source>
        <dbReference type="ARBA" id="ARBA00001946"/>
    </source>
</evidence>
<evidence type="ECO:0000256" key="2">
    <source>
        <dbReference type="ARBA" id="ARBA00006706"/>
    </source>
</evidence>
<evidence type="ECO:0000256" key="5">
    <source>
        <dbReference type="ARBA" id="ARBA00022842"/>
    </source>
</evidence>
<dbReference type="NCBIfam" id="NF045485">
    <property type="entry name" value="FPPsyn"/>
    <property type="match status" value="1"/>
</dbReference>
<dbReference type="PROSITE" id="PS00723">
    <property type="entry name" value="POLYPRENYL_SYNTHASE_1"/>
    <property type="match status" value="1"/>
</dbReference>
<evidence type="ECO:0000313" key="7">
    <source>
        <dbReference type="EMBL" id="SVA01662.1"/>
    </source>
</evidence>
<evidence type="ECO:0000256" key="4">
    <source>
        <dbReference type="ARBA" id="ARBA00022723"/>
    </source>
</evidence>
<dbReference type="InterPro" id="IPR053378">
    <property type="entry name" value="Prenyl_diphosphate_synthase"/>
</dbReference>
<keyword evidence="4" id="KW-0479">Metal-binding</keyword>
<dbReference type="PROSITE" id="PS00444">
    <property type="entry name" value="POLYPRENYL_SYNTHASE_2"/>
    <property type="match status" value="1"/>
</dbReference>
<dbReference type="InterPro" id="IPR033749">
    <property type="entry name" value="Polyprenyl_synt_CS"/>
</dbReference>
<accession>A0A381SC45</accession>
<keyword evidence="5" id="KW-0460">Magnesium</keyword>
<dbReference type="GO" id="GO:0008299">
    <property type="term" value="P:isoprenoid biosynthetic process"/>
    <property type="evidence" value="ECO:0007669"/>
    <property type="project" value="UniProtKB-KW"/>
</dbReference>
<dbReference type="AlphaFoldDB" id="A0A381SC45"/>
<dbReference type="InterPro" id="IPR008949">
    <property type="entry name" value="Isoprenoid_synthase_dom_sf"/>
</dbReference>
<dbReference type="Pfam" id="PF00348">
    <property type="entry name" value="polyprenyl_synt"/>
    <property type="match status" value="1"/>
</dbReference>
<comment type="similarity">
    <text evidence="2">Belongs to the FPP/GGPP synthase family.</text>
</comment>
<dbReference type="GO" id="GO:0004659">
    <property type="term" value="F:prenyltransferase activity"/>
    <property type="evidence" value="ECO:0007669"/>
    <property type="project" value="InterPro"/>
</dbReference>
<name>A0A381SC45_9ZZZZ</name>
<keyword evidence="3" id="KW-0808">Transferase</keyword>
<dbReference type="PANTHER" id="PTHR43281">
    <property type="entry name" value="FARNESYL DIPHOSPHATE SYNTHASE"/>
    <property type="match status" value="1"/>
</dbReference>
<sequence>MLPDDDSVLSKAIRYSVLNGGKRLRPLLVYLSSELGSSTPEAQDSVSCAVELIHCYSLIHDDLPSMDDDSLRRGMPTCHKEFGEAVAILAGDAIQPMAYYSLTNSKEIEDKHKVSLVSMLAEACGQNGMVEGQILDISENKSLSIKDLDYMHSKKTGSLIKTCLEMGGLISHLPDEEINLLSEYGERVGLAFQIRDDIIDLQSPSEISGKTQGADILQQKITYPNLIGIEPSKKRTTELCEEAQETVRKLSGDSTKLIKLSDFISNRNY</sequence>
<dbReference type="Gene3D" id="1.10.600.10">
    <property type="entry name" value="Farnesyl Diphosphate Synthase"/>
    <property type="match status" value="1"/>
</dbReference>
<evidence type="ECO:0008006" key="8">
    <source>
        <dbReference type="Google" id="ProtNLM"/>
    </source>
</evidence>
<dbReference type="FunFam" id="1.10.600.10:FF:000001">
    <property type="entry name" value="Geranylgeranyl diphosphate synthase"/>
    <property type="match status" value="1"/>
</dbReference>
<dbReference type="PANTHER" id="PTHR43281:SF1">
    <property type="entry name" value="FARNESYL DIPHOSPHATE SYNTHASE"/>
    <property type="match status" value="1"/>
</dbReference>
<dbReference type="SUPFAM" id="SSF48576">
    <property type="entry name" value="Terpenoid synthases"/>
    <property type="match status" value="1"/>
</dbReference>